<feature type="transmembrane region" description="Helical" evidence="7">
    <location>
        <begin position="185"/>
        <end position="207"/>
    </location>
</feature>
<gene>
    <name evidence="9" type="primary">TM4SF19</name>
</gene>
<feature type="compositionally biased region" description="Basic and acidic residues" evidence="6">
    <location>
        <begin position="1"/>
        <end position="40"/>
    </location>
</feature>
<dbReference type="Proteomes" id="UP000265300">
    <property type="component" value="Unplaced"/>
</dbReference>
<evidence type="ECO:0000256" key="1">
    <source>
        <dbReference type="ARBA" id="ARBA00004141"/>
    </source>
</evidence>
<dbReference type="CTD" id="116211"/>
<dbReference type="AlphaFoldDB" id="A0A340Y2S3"/>
<comment type="subcellular location">
    <subcellularLocation>
        <location evidence="1">Membrane</location>
        <topology evidence="1">Multi-pass membrane protein</topology>
    </subcellularLocation>
</comment>
<sequence length="333" mass="36944">MEFSAMRKNEVTQEKVKEESPEPRPGDHQQKEAPSRRSPERGASSPNLQEFQLRPQEFRPTLNTEPFARFFLSHPNSCHRMQAPCILGVRATVPPYPTPNSSSMCPPPQRPELPFIRDELFYSPTVSSLCVMACSRTCSQILGLSLGTTALFAAAANTVLLFPNWDVTYLLRGLIGRHAMLGSGLWGGGLMVLTAATLISLTGWRYGCFSKSGPCQSMLTALLSSGLAFLGALICFITSGVALKDGPFCMFDVSPFNQTQAWKHGYPFKDLHNRNYLYDHSLWNSVCLEPSKAVIWHVCFFSALLCISLLQILLVVIHFLNSLLGLFCSLCEK</sequence>
<organism evidence="8 9">
    <name type="scientific">Lipotes vexillifer</name>
    <name type="common">Yangtze river dolphin</name>
    <dbReference type="NCBI Taxonomy" id="118797"/>
    <lineage>
        <taxon>Eukaryota</taxon>
        <taxon>Metazoa</taxon>
        <taxon>Chordata</taxon>
        <taxon>Craniata</taxon>
        <taxon>Vertebrata</taxon>
        <taxon>Euteleostomi</taxon>
        <taxon>Mammalia</taxon>
        <taxon>Eutheria</taxon>
        <taxon>Laurasiatheria</taxon>
        <taxon>Artiodactyla</taxon>
        <taxon>Whippomorpha</taxon>
        <taxon>Cetacea</taxon>
        <taxon>Odontoceti</taxon>
        <taxon>Lipotidae</taxon>
        <taxon>Lipotes</taxon>
    </lineage>
</organism>
<dbReference type="InterPro" id="IPR008661">
    <property type="entry name" value="L6_membrane"/>
</dbReference>
<evidence type="ECO:0000256" key="6">
    <source>
        <dbReference type="SAM" id="MobiDB-lite"/>
    </source>
</evidence>
<evidence type="ECO:0000256" key="2">
    <source>
        <dbReference type="ARBA" id="ARBA00006193"/>
    </source>
</evidence>
<feature type="transmembrane region" description="Helical" evidence="7">
    <location>
        <begin position="294"/>
        <end position="320"/>
    </location>
</feature>
<dbReference type="PANTHER" id="PTHR14198:SF22">
    <property type="entry name" value="TRANSMEMBRANE 4 L6 FAMILY MEMBER 19"/>
    <property type="match status" value="1"/>
</dbReference>
<keyword evidence="8" id="KW-1185">Reference proteome</keyword>
<protein>
    <submittedName>
        <fullName evidence="9">Transmembrane 4 L6 family member 19</fullName>
    </submittedName>
</protein>
<reference evidence="9" key="1">
    <citation type="submission" date="2025-08" db="UniProtKB">
        <authorList>
            <consortium name="RefSeq"/>
        </authorList>
    </citation>
    <scope>IDENTIFICATION</scope>
</reference>
<dbReference type="GeneID" id="103089127"/>
<feature type="transmembrane region" description="Helical" evidence="7">
    <location>
        <begin position="141"/>
        <end position="165"/>
    </location>
</feature>
<evidence type="ECO:0000256" key="7">
    <source>
        <dbReference type="SAM" id="Phobius"/>
    </source>
</evidence>
<dbReference type="OrthoDB" id="9897613at2759"/>
<evidence type="ECO:0000313" key="8">
    <source>
        <dbReference type="Proteomes" id="UP000265300"/>
    </source>
</evidence>
<dbReference type="Pfam" id="PF05805">
    <property type="entry name" value="L6_membrane"/>
    <property type="match status" value="1"/>
</dbReference>
<keyword evidence="4 7" id="KW-1133">Transmembrane helix</keyword>
<dbReference type="KEGG" id="lve:103089127"/>
<evidence type="ECO:0000256" key="4">
    <source>
        <dbReference type="ARBA" id="ARBA00022989"/>
    </source>
</evidence>
<accession>A0A340Y2S3</accession>
<evidence type="ECO:0000313" key="9">
    <source>
        <dbReference type="RefSeq" id="XP_007465949.1"/>
    </source>
</evidence>
<evidence type="ECO:0000256" key="3">
    <source>
        <dbReference type="ARBA" id="ARBA00022692"/>
    </source>
</evidence>
<dbReference type="STRING" id="118797.A0A340Y2S3"/>
<dbReference type="RefSeq" id="XP_007465949.1">
    <property type="nucleotide sequence ID" value="XM_007465887.1"/>
</dbReference>
<dbReference type="FunCoup" id="A0A340Y2S3">
    <property type="interactions" value="16"/>
</dbReference>
<feature type="region of interest" description="Disordered" evidence="6">
    <location>
        <begin position="1"/>
        <end position="55"/>
    </location>
</feature>
<dbReference type="InParanoid" id="A0A340Y2S3"/>
<keyword evidence="3 7" id="KW-0812">Transmembrane</keyword>
<evidence type="ECO:0000256" key="5">
    <source>
        <dbReference type="ARBA" id="ARBA00023136"/>
    </source>
</evidence>
<comment type="similarity">
    <text evidence="2">Belongs to the L6 tetraspanin family.</text>
</comment>
<feature type="transmembrane region" description="Helical" evidence="7">
    <location>
        <begin position="219"/>
        <end position="243"/>
    </location>
</feature>
<proteinExistence type="inferred from homology"/>
<dbReference type="GO" id="GO:0016020">
    <property type="term" value="C:membrane"/>
    <property type="evidence" value="ECO:0007669"/>
    <property type="project" value="UniProtKB-SubCell"/>
</dbReference>
<keyword evidence="5 7" id="KW-0472">Membrane</keyword>
<dbReference type="PANTHER" id="PTHR14198">
    <property type="entry name" value="TRANSMEMBRANE 4 L6 FAMILY MEMBER 1-RELATED"/>
    <property type="match status" value="1"/>
</dbReference>
<name>A0A340Y2S3_LIPVE</name>